<evidence type="ECO:0000313" key="2">
    <source>
        <dbReference type="Proteomes" id="UP001185015"/>
    </source>
</evidence>
<name>A0AA90U208_9EURY</name>
<accession>A0AA90U208</accession>
<dbReference type="Proteomes" id="UP001185015">
    <property type="component" value="Unassembled WGS sequence"/>
</dbReference>
<sequence>MACHDAILANWEYFVLFWHKAGQIVINWLAWWGWDRWTARIYP</sequence>
<reference evidence="1 2" key="1">
    <citation type="submission" date="2023-07" db="EMBL/GenBank/DDBJ databases">
        <title>Genomic Encyclopedia of Type Strains, Phase IV (KMG-IV): sequencing the most valuable type-strain genomes for metagenomic binning, comparative biology and taxonomic classification.</title>
        <authorList>
            <person name="Goeker M."/>
        </authorList>
    </citation>
    <scope>NUCLEOTIDE SEQUENCE [LARGE SCALE GENOMIC DNA]</scope>
    <source>
        <strain evidence="1 2">DSM 17273</strain>
    </source>
</reference>
<dbReference type="EMBL" id="JAVDQI010000011">
    <property type="protein sequence ID" value="MDR6223749.1"/>
    <property type="molecule type" value="Genomic_DNA"/>
</dbReference>
<gene>
    <name evidence="1" type="ORF">J2750_002225</name>
</gene>
<organism evidence="1 2">
    <name type="scientific">Methanococcoides alaskense</name>
    <dbReference type="NCBI Taxonomy" id="325778"/>
    <lineage>
        <taxon>Archaea</taxon>
        <taxon>Methanobacteriati</taxon>
        <taxon>Methanobacteriota</taxon>
        <taxon>Stenosarchaea group</taxon>
        <taxon>Methanomicrobia</taxon>
        <taxon>Methanosarcinales</taxon>
        <taxon>Methanosarcinaceae</taxon>
        <taxon>Methanococcoides</taxon>
    </lineage>
</organism>
<keyword evidence="2" id="KW-1185">Reference proteome</keyword>
<comment type="caution">
    <text evidence="1">The sequence shown here is derived from an EMBL/GenBank/DDBJ whole genome shotgun (WGS) entry which is preliminary data.</text>
</comment>
<dbReference type="RefSeq" id="WP_270095433.1">
    <property type="nucleotide sequence ID" value="NZ_JAQFFK010000001.1"/>
</dbReference>
<evidence type="ECO:0000313" key="1">
    <source>
        <dbReference type="EMBL" id="MDR6223749.1"/>
    </source>
</evidence>
<dbReference type="AlphaFoldDB" id="A0AA90U208"/>
<protein>
    <submittedName>
        <fullName evidence="1">Uncharacterized protein</fullName>
    </submittedName>
</protein>
<proteinExistence type="predicted"/>